<dbReference type="Gene3D" id="3.40.50.620">
    <property type="entry name" value="HUPs"/>
    <property type="match status" value="1"/>
</dbReference>
<dbReference type="InterPro" id="IPR005101">
    <property type="entry name" value="Cryptochr/Photolyase_FAD-bd"/>
</dbReference>
<comment type="cofactor">
    <cofactor evidence="1">
        <name>(6R)-5,10-methylene-5,6,7,8-tetrahydrofolate</name>
        <dbReference type="ChEBI" id="CHEBI:15636"/>
    </cofactor>
</comment>
<evidence type="ECO:0000256" key="2">
    <source>
        <dbReference type="ARBA" id="ARBA00022630"/>
    </source>
</evidence>
<evidence type="ECO:0000256" key="1">
    <source>
        <dbReference type="ARBA" id="ARBA00001932"/>
    </source>
</evidence>
<dbReference type="GO" id="GO:0009416">
    <property type="term" value="P:response to light stimulus"/>
    <property type="evidence" value="ECO:0007669"/>
    <property type="project" value="TreeGrafter"/>
</dbReference>
<comment type="cofactor">
    <cofactor evidence="5">
        <name>FAD</name>
        <dbReference type="ChEBI" id="CHEBI:57692"/>
    </cofactor>
    <text evidence="5">Binds 1 FAD per subunit.</text>
</comment>
<protein>
    <submittedName>
        <fullName evidence="8">Deoxyribodipyrimidine photo-lyase</fullName>
    </submittedName>
</protein>
<feature type="binding site" evidence="5">
    <location>
        <position position="256"/>
    </location>
    <ligand>
        <name>FAD</name>
        <dbReference type="ChEBI" id="CHEBI:57692"/>
    </ligand>
</feature>
<dbReference type="SUPFAM" id="SSF52425">
    <property type="entry name" value="Cryptochrome/photolyase, N-terminal domain"/>
    <property type="match status" value="1"/>
</dbReference>
<dbReference type="PRINTS" id="PR00147">
    <property type="entry name" value="DNAPHOTLYASE"/>
</dbReference>
<keyword evidence="8" id="KW-0456">Lyase</keyword>
<dbReference type="InterPro" id="IPR002081">
    <property type="entry name" value="Cryptochrome/DNA_photolyase_1"/>
</dbReference>
<evidence type="ECO:0000259" key="7">
    <source>
        <dbReference type="PROSITE" id="PS51645"/>
    </source>
</evidence>
<evidence type="ECO:0000256" key="5">
    <source>
        <dbReference type="PIRSR" id="PIRSR602081-1"/>
    </source>
</evidence>
<dbReference type="RefSeq" id="WP_149091300.1">
    <property type="nucleotide sequence ID" value="NZ_VKKY01000002.1"/>
</dbReference>
<dbReference type="PROSITE" id="PS00394">
    <property type="entry name" value="DNA_PHOTOLYASES_1_1"/>
    <property type="match status" value="1"/>
</dbReference>
<name>A0A5B6TEB8_9BACT</name>
<dbReference type="EMBL" id="VKKY01000002">
    <property type="protein sequence ID" value="KAA3438241.1"/>
    <property type="molecule type" value="Genomic_DNA"/>
</dbReference>
<dbReference type="Pfam" id="PF00875">
    <property type="entry name" value="DNA_photolyase"/>
    <property type="match status" value="1"/>
</dbReference>
<evidence type="ECO:0000256" key="6">
    <source>
        <dbReference type="RuleBase" id="RU004182"/>
    </source>
</evidence>
<dbReference type="GO" id="GO:0003904">
    <property type="term" value="F:deoxyribodipyrimidine photo-lyase activity"/>
    <property type="evidence" value="ECO:0007669"/>
    <property type="project" value="TreeGrafter"/>
</dbReference>
<dbReference type="InterPro" id="IPR036134">
    <property type="entry name" value="Crypto/Photolyase_FAD-like_sf"/>
</dbReference>
<keyword evidence="3 5" id="KW-0274">FAD</keyword>
<dbReference type="GO" id="GO:0006950">
    <property type="term" value="P:response to stress"/>
    <property type="evidence" value="ECO:0007669"/>
    <property type="project" value="UniProtKB-ARBA"/>
</dbReference>
<keyword evidence="4 6" id="KW-0157">Chromophore</keyword>
<feature type="domain" description="Photolyase/cryptochrome alpha/beta" evidence="7">
    <location>
        <begin position="4"/>
        <end position="134"/>
    </location>
</feature>
<dbReference type="GO" id="GO:0071949">
    <property type="term" value="F:FAD binding"/>
    <property type="evidence" value="ECO:0007669"/>
    <property type="project" value="TreeGrafter"/>
</dbReference>
<keyword evidence="2 5" id="KW-0285">Flavoprotein</keyword>
<comment type="caution">
    <text evidence="8">The sequence shown here is derived from an EMBL/GenBank/DDBJ whole genome shotgun (WGS) entry which is preliminary data.</text>
</comment>
<dbReference type="InterPro" id="IPR036155">
    <property type="entry name" value="Crypto/Photolyase_N_sf"/>
</dbReference>
<sequence length="444" mass="51387">MQVPIVLFWFRRDLRLSDNAGLYHALTSGFPVLPVFIFDQDILDQFPAGTDRRVEFIHNTLKAMFGVLQALGSSLEVKHGKPLEMLGMLTAQYDVKAVYANHDYEPEAIRRDEQVARFLESKGIAFHTYKDQVVFEKHEVVKDDGTPYRVFGAYRKRWMKKLSDFYLSSYPTEKYQHNFFQTSPIPIIRLEEIGFTQSGEPTFPPTELPKTIIRTYELTRDLPSLAGTSRLGLHLRFGTVSVRALTRQALQLNAVWLGELIWREFFMMILFHFPHVSGRPYNLEYEHMAWLNQEDQFERWCNGTTGYPIVDAGMRELNATGFMHNRVRMIVASFMVKHLLIDYRWGEAYFAGKLLDYDMAANNGNWQWCAGTGCDAAPYFRVFNPETQAKKFDKHQEYIRKWVPELGTPAYPAPMVDHAFARDRALRTYKAALNKARGISSGSE</sequence>
<keyword evidence="9" id="KW-1185">Reference proteome</keyword>
<evidence type="ECO:0000256" key="4">
    <source>
        <dbReference type="ARBA" id="ARBA00022991"/>
    </source>
</evidence>
<feature type="binding site" evidence="5">
    <location>
        <position position="216"/>
    </location>
    <ligand>
        <name>FAD</name>
        <dbReference type="ChEBI" id="CHEBI:57692"/>
    </ligand>
</feature>
<dbReference type="InterPro" id="IPR014729">
    <property type="entry name" value="Rossmann-like_a/b/a_fold"/>
</dbReference>
<dbReference type="GO" id="GO:0006139">
    <property type="term" value="P:nucleobase-containing compound metabolic process"/>
    <property type="evidence" value="ECO:0007669"/>
    <property type="project" value="UniProtKB-ARBA"/>
</dbReference>
<feature type="binding site" evidence="5">
    <location>
        <begin position="356"/>
        <end position="358"/>
    </location>
    <ligand>
        <name>FAD</name>
        <dbReference type="ChEBI" id="CHEBI:57692"/>
    </ligand>
</feature>
<dbReference type="AlphaFoldDB" id="A0A5B6TEB8"/>
<dbReference type="PANTHER" id="PTHR11455:SF9">
    <property type="entry name" value="CRYPTOCHROME CIRCADIAN CLOCK 5 ISOFORM X1"/>
    <property type="match status" value="1"/>
</dbReference>
<dbReference type="SUPFAM" id="SSF48173">
    <property type="entry name" value="Cryptochrome/photolyase FAD-binding domain"/>
    <property type="match status" value="1"/>
</dbReference>
<gene>
    <name evidence="8" type="ORF">FOA19_13350</name>
</gene>
<dbReference type="OrthoDB" id="9772484at2"/>
<dbReference type="Proteomes" id="UP000324133">
    <property type="component" value="Unassembled WGS sequence"/>
</dbReference>
<dbReference type="InterPro" id="IPR006050">
    <property type="entry name" value="DNA_photolyase_N"/>
</dbReference>
<dbReference type="PANTHER" id="PTHR11455">
    <property type="entry name" value="CRYPTOCHROME"/>
    <property type="match status" value="1"/>
</dbReference>
<organism evidence="8 9">
    <name type="scientific">Rufibacter hautae</name>
    <dbReference type="NCBI Taxonomy" id="2595005"/>
    <lineage>
        <taxon>Bacteria</taxon>
        <taxon>Pseudomonadati</taxon>
        <taxon>Bacteroidota</taxon>
        <taxon>Cytophagia</taxon>
        <taxon>Cytophagales</taxon>
        <taxon>Hymenobacteraceae</taxon>
        <taxon>Rufibacter</taxon>
    </lineage>
</organism>
<reference evidence="8 9" key="1">
    <citation type="submission" date="2019-07" db="EMBL/GenBank/DDBJ databases">
        <title>Rufibacter sp. nov., isolated from lake sediment.</title>
        <authorList>
            <person name="Qu J.-H."/>
        </authorList>
    </citation>
    <scope>NUCLEOTIDE SEQUENCE [LARGE SCALE GENOMIC DNA]</scope>
    <source>
        <strain evidence="8 9">NBS58-1</strain>
    </source>
</reference>
<dbReference type="Gene3D" id="1.25.40.80">
    <property type="match status" value="1"/>
</dbReference>
<accession>A0A5B6TEB8</accession>
<evidence type="ECO:0000256" key="3">
    <source>
        <dbReference type="ARBA" id="ARBA00022827"/>
    </source>
</evidence>
<feature type="binding site" evidence="5">
    <location>
        <begin position="259"/>
        <end position="266"/>
    </location>
    <ligand>
        <name>FAD</name>
        <dbReference type="ChEBI" id="CHEBI:57692"/>
    </ligand>
</feature>
<dbReference type="GO" id="GO:0003677">
    <property type="term" value="F:DNA binding"/>
    <property type="evidence" value="ECO:0007669"/>
    <property type="project" value="TreeGrafter"/>
</dbReference>
<evidence type="ECO:0000313" key="8">
    <source>
        <dbReference type="EMBL" id="KAA3438241.1"/>
    </source>
</evidence>
<comment type="similarity">
    <text evidence="6">Belongs to the DNA photolyase family.</text>
</comment>
<dbReference type="Gene3D" id="1.10.579.10">
    <property type="entry name" value="DNA Cyclobutane Dipyrimidine Photolyase, subunit A, domain 3"/>
    <property type="match status" value="1"/>
</dbReference>
<proteinExistence type="inferred from homology"/>
<dbReference type="InterPro" id="IPR018394">
    <property type="entry name" value="DNA_photolyase_1_CS_C"/>
</dbReference>
<dbReference type="PROSITE" id="PS51645">
    <property type="entry name" value="PHR_CRY_ALPHA_BETA"/>
    <property type="match status" value="1"/>
</dbReference>
<dbReference type="Pfam" id="PF03441">
    <property type="entry name" value="FAD_binding_7"/>
    <property type="match status" value="1"/>
</dbReference>
<evidence type="ECO:0000313" key="9">
    <source>
        <dbReference type="Proteomes" id="UP000324133"/>
    </source>
</evidence>